<feature type="domain" description="AIPP2-like SPOC-like" evidence="7">
    <location>
        <begin position="1410"/>
        <end position="1541"/>
    </location>
</feature>
<dbReference type="PANTHER" id="PTHR33304:SF9">
    <property type="entry name" value="RING_FYVE_PHD ZINC FINGER SUPERFAMILY PROTEIN"/>
    <property type="match status" value="1"/>
</dbReference>
<keyword evidence="5" id="KW-0804">Transcription</keyword>
<feature type="compositionally biased region" description="Polar residues" evidence="6">
    <location>
        <begin position="1113"/>
        <end position="1122"/>
    </location>
</feature>
<comment type="caution">
    <text evidence="8">The sequence shown here is derived from an EMBL/GenBank/DDBJ whole genome shotgun (WGS) entry which is preliminary data.</text>
</comment>
<feature type="region of interest" description="Disordered" evidence="6">
    <location>
        <begin position="1038"/>
        <end position="1091"/>
    </location>
</feature>
<evidence type="ECO:0000256" key="5">
    <source>
        <dbReference type="ARBA" id="ARBA00023163"/>
    </source>
</evidence>
<feature type="region of interest" description="Disordered" evidence="6">
    <location>
        <begin position="1191"/>
        <end position="1225"/>
    </location>
</feature>
<proteinExistence type="predicted"/>
<evidence type="ECO:0000256" key="1">
    <source>
        <dbReference type="ARBA" id="ARBA00022723"/>
    </source>
</evidence>
<feature type="region of interest" description="Disordered" evidence="6">
    <location>
        <begin position="1863"/>
        <end position="1892"/>
    </location>
</feature>
<reference evidence="8 9" key="1">
    <citation type="submission" date="2020-08" db="EMBL/GenBank/DDBJ databases">
        <title>Plant Genome Project.</title>
        <authorList>
            <person name="Zhang R.-G."/>
        </authorList>
    </citation>
    <scope>NUCLEOTIDE SEQUENCE [LARGE SCALE GENOMIC DNA]</scope>
    <source>
        <tissue evidence="8">Rhizome</tissue>
    </source>
</reference>
<accession>A0A8J5EYX7</accession>
<feature type="region of interest" description="Disordered" evidence="6">
    <location>
        <begin position="1931"/>
        <end position="1961"/>
    </location>
</feature>
<feature type="compositionally biased region" description="Polar residues" evidence="6">
    <location>
        <begin position="301"/>
        <end position="311"/>
    </location>
</feature>
<feature type="compositionally biased region" description="Basic and acidic residues" evidence="6">
    <location>
        <begin position="1082"/>
        <end position="1091"/>
    </location>
</feature>
<name>A0A8J5EYX7_ZINOF</name>
<dbReference type="GO" id="GO:0034244">
    <property type="term" value="P:negative regulation of transcription elongation by RNA polymerase II"/>
    <property type="evidence" value="ECO:0007669"/>
    <property type="project" value="InterPro"/>
</dbReference>
<dbReference type="InterPro" id="IPR056280">
    <property type="entry name" value="AIPP2-like_SPOC"/>
</dbReference>
<feature type="compositionally biased region" description="Polar residues" evidence="6">
    <location>
        <begin position="1001"/>
        <end position="1017"/>
    </location>
</feature>
<evidence type="ECO:0000256" key="2">
    <source>
        <dbReference type="ARBA" id="ARBA00022771"/>
    </source>
</evidence>
<organism evidence="8 9">
    <name type="scientific">Zingiber officinale</name>
    <name type="common">Ginger</name>
    <name type="synonym">Amomum zingiber</name>
    <dbReference type="NCBI Taxonomy" id="94328"/>
    <lineage>
        <taxon>Eukaryota</taxon>
        <taxon>Viridiplantae</taxon>
        <taxon>Streptophyta</taxon>
        <taxon>Embryophyta</taxon>
        <taxon>Tracheophyta</taxon>
        <taxon>Spermatophyta</taxon>
        <taxon>Magnoliopsida</taxon>
        <taxon>Liliopsida</taxon>
        <taxon>Zingiberales</taxon>
        <taxon>Zingiberaceae</taxon>
        <taxon>Zingiber</taxon>
    </lineage>
</organism>
<evidence type="ECO:0000313" key="9">
    <source>
        <dbReference type="Proteomes" id="UP000734854"/>
    </source>
</evidence>
<feature type="region of interest" description="Disordered" evidence="6">
    <location>
        <begin position="1001"/>
        <end position="1022"/>
    </location>
</feature>
<feature type="region of interest" description="Disordered" evidence="6">
    <location>
        <begin position="1113"/>
        <end position="1149"/>
    </location>
</feature>
<gene>
    <name evidence="8" type="ORF">ZIOFF_061232</name>
</gene>
<feature type="compositionally biased region" description="Polar residues" evidence="6">
    <location>
        <begin position="1191"/>
        <end position="1200"/>
    </location>
</feature>
<dbReference type="EMBL" id="JACMSC010000017">
    <property type="protein sequence ID" value="KAG6477800.1"/>
    <property type="molecule type" value="Genomic_DNA"/>
</dbReference>
<keyword evidence="4" id="KW-0805">Transcription regulation</keyword>
<feature type="region of interest" description="Disordered" evidence="6">
    <location>
        <begin position="282"/>
        <end position="317"/>
    </location>
</feature>
<evidence type="ECO:0000313" key="8">
    <source>
        <dbReference type="EMBL" id="KAG6477800.1"/>
    </source>
</evidence>
<evidence type="ECO:0000256" key="3">
    <source>
        <dbReference type="ARBA" id="ARBA00022833"/>
    </source>
</evidence>
<keyword evidence="2" id="KW-0863">Zinc-finger</keyword>
<evidence type="ECO:0000259" key="7">
    <source>
        <dbReference type="Pfam" id="PF23121"/>
    </source>
</evidence>
<dbReference type="InterPro" id="IPR049914">
    <property type="entry name" value="PHD1-3/5-6"/>
</dbReference>
<protein>
    <recommendedName>
        <fullName evidence="7">AIPP2-like SPOC-like domain-containing protein</fullName>
    </recommendedName>
</protein>
<feature type="region of interest" description="Disordered" evidence="6">
    <location>
        <begin position="467"/>
        <end position="498"/>
    </location>
</feature>
<keyword evidence="1" id="KW-0479">Metal-binding</keyword>
<sequence length="1961" mass="217858">MDGNDPSSYRLSRTTIQRMDGHDARLLHRRLLRRNGVQLLSVSQRLRQRTEPLFHTCRGLDLVDRACCPTWTPGTGTPGSGEAVRAEYQGRLIPGRDLGSLRASRSVTRKIWFVSSDSSRFFYPLWPYAWRGRVVDGRPAGRGGARIAPRYMGAYERPADLEACTVFPSPVQNWDFEPAAGVRSCSLGALGRSFVVRDSDDRFTEQSRVIFSGDIMVESGTCNVCSAPCSSCMHRMAVSFDPNVDCGSSDNKYIRKETDSCSFNDIKLRSCDDLQTAASETSNLLSGSSSNDSYSENAESRTTLRNPSAYETSEDVDMLPEVSTVEEDDKFVTKDVPVEGHEMPCKSSGAAMLHSELDGEYCMPRCHRNSDSCMPRTRDGNTLGLDHSLKQANKDAPCSSSSTCKFNTEETKMAIQGEDTYESRGYGMEGDHVSSRMLSMYHREFLHKKRPSPLNVGFSIMSDLTKKNSPQKLNSNSPCQSNHTSSHSVDGCNDTESNKPSQFQGAFHECLIVKDGSPCHRLFSVGSNHEQNLISFPDNRAGKETDIGSSSSLGEFKNEDPCLKSVTGLGGCESSLHQSATQHQSVLPGQASESDNILFDAWSKILSASLDAMLNRYVIYVEMLAVRSFSLHVVDALMVQNILPEGDWLCEECQLKEEVETKDLNRVETVCGTPNTQSLNKKIQNLGSYANAENSQRLYAKSTDTETCEFNKRACIPIKETQSPIPRKRHMHQMDVAPPARKKIAGQKDEYLKPVSPRTGAVFSRENSFKNLNVAEVKQTGVISSPRHQSLNNSQNLSRSLTLDSHENSFKGVHTTELKGANLTLSSKGLATSNSPTLTRSLTLDSKSVQREHYSPRGTLSRQVSFKKNVEAKVKKLPEAVSQKLTRESTSGNTKTMTLVKTLSKSASFKSVSSDHLNDEPTKAQTLKSPQAENPKIFKQLKERNVMERARSTVVERNVIERTSSTIVVDDTIVGPPPIKRKHIPKMDLKIAPLDRDSTNKFETTSLTSSKGSNTENKLGLKKPLSFKSKSVVNVDTGNKKVVESQRSEDIHGSSIAARSSKNAGGVATGRESPSAGSHQVPTDEKTKDSFGKSRLAMSGVIHQSDHAKLNEANQDTDSCQNARLPMSSAKPSVDVSSDNRTSKRDEWRDAPKATMCRTVTDEKTKDSFGKSRLAMSGVIHQSDHAKLNEANQDTDSCQNARLPMSSAKPSVDVSSDNRTSKRDEWRDAPKATMCRTVNISESRLCSTTHATESIQVASENHPADVSLEDGARKRNKWRDALQTVMHSTKKIRPVDISDSRLLRKSAACEGSSRSSLSSISKNNLPIKEELTGKRILGTNDTDYSRKNSIDDQGKHLEPSFVRQVQDLNANPTAFYEVNGSNLTQFLPDHLPLQTTTVRSLAMPEHDFIWQGVFEILRIGRVPEIIGGIQAHLSNFASPKVHEISCQFPYKIQLEEVPRVSLWPLQFQETGPKENNIALYFFAKDSESFEKTYQKLLETALKNDLALKGNVNELELLIFPSSILPESSQRWNTLFFLWGVFRVRKLDSSNPHTALHDNPCESKIPSKPLQDISSQAYEVSALLKNDCHQNLPKELISNKSCADRRVKFDSVVDFHGTSSTSLDNDNHDVKDFCGIRNSLSKASVETESNELPDHFACYRTELGNTNNEVDVGKITHVDAVSEQKKLTRSLSGYSVPSGFPQDGDENQEMREKKNPVKIEPLPEEKIKVDCLSWDSKPNMKRARSWSETLYGERSESIEAYEWQDEKDVPMEEEREHKRTKFDEEGPISAGYRVDTNMGYGLSSNLHPSLTSYLEEKQNGGGVNYSHAMTERSQCTERCFFPVDSCPSRSELMESFRYFLPPVDENTPQSNAPDLELALGGKKPSSKKETFQSLSPLVYDRKLEKLSSSTTADHDDDDLSESLSLSLAFAGTERKRTGKSVKRQDPPGVNTSLILFGGFSGP</sequence>
<dbReference type="Pfam" id="PF23121">
    <property type="entry name" value="SPOC_AIPP2"/>
    <property type="match status" value="1"/>
</dbReference>
<evidence type="ECO:0000256" key="4">
    <source>
        <dbReference type="ARBA" id="ARBA00023015"/>
    </source>
</evidence>
<evidence type="ECO:0000256" key="6">
    <source>
        <dbReference type="SAM" id="MobiDB-lite"/>
    </source>
</evidence>
<dbReference type="PANTHER" id="PTHR33304">
    <property type="match status" value="1"/>
</dbReference>
<dbReference type="GO" id="GO:0140566">
    <property type="term" value="F:histone reader activity"/>
    <property type="evidence" value="ECO:0007669"/>
    <property type="project" value="InterPro"/>
</dbReference>
<dbReference type="Proteomes" id="UP000734854">
    <property type="component" value="Unassembled WGS sequence"/>
</dbReference>
<keyword evidence="3" id="KW-0862">Zinc</keyword>
<feature type="compositionally biased region" description="Low complexity" evidence="6">
    <location>
        <begin position="282"/>
        <end position="297"/>
    </location>
</feature>
<dbReference type="GO" id="GO:0008270">
    <property type="term" value="F:zinc ion binding"/>
    <property type="evidence" value="ECO:0007669"/>
    <property type="project" value="UniProtKB-KW"/>
</dbReference>
<keyword evidence="9" id="KW-1185">Reference proteome</keyword>
<feature type="region of interest" description="Disordered" evidence="6">
    <location>
        <begin position="1691"/>
        <end position="1711"/>
    </location>
</feature>
<feature type="compositionally biased region" description="Basic and acidic residues" evidence="6">
    <location>
        <begin position="1038"/>
        <end position="1052"/>
    </location>
</feature>